<protein>
    <submittedName>
        <fullName evidence="1">Uncharacterized protein</fullName>
    </submittedName>
</protein>
<reference evidence="1 2" key="1">
    <citation type="submission" date="2017-12" db="EMBL/GenBank/DDBJ databases">
        <title>Draft Genome sequences of multiple microbial strains isolated from spacecraft associated surfaces.</title>
        <authorList>
            <person name="Seuylemezian A."/>
            <person name="Vaishampayan P."/>
            <person name="Venkateswaran K."/>
        </authorList>
    </citation>
    <scope>NUCLEOTIDE SEQUENCE [LARGE SCALE GENOMIC DNA]</scope>
    <source>
        <strain evidence="1 2">2P01AA</strain>
    </source>
</reference>
<comment type="caution">
    <text evidence="1">The sequence shown here is derived from an EMBL/GenBank/DDBJ whole genome shotgun (WGS) entry which is preliminary data.</text>
</comment>
<dbReference type="AlphaFoldDB" id="A0A2N0WEZ4"/>
<name>A0A2N0WEZ4_9GAMM</name>
<proteinExistence type="predicted"/>
<dbReference type="Proteomes" id="UP000233553">
    <property type="component" value="Unassembled WGS sequence"/>
</dbReference>
<sequence length="99" mass="11211">MNSMTQLVAENQVYDASDVAEGFALAYEQVADIAAMLDAIQHKQERTIEYLAKVYNVPESVFKELTRLFQITESMIQDSMTFSKEQEDSYKSVDEGKAS</sequence>
<gene>
    <name evidence="1" type="ORF">CW311_11680</name>
</gene>
<accession>A0A2N0WEZ4</accession>
<dbReference type="EMBL" id="PISJ01000013">
    <property type="protein sequence ID" value="PKF33452.1"/>
    <property type="molecule type" value="Genomic_DNA"/>
</dbReference>
<organism evidence="1 2">
    <name type="scientific">Acinetobacter proteolyticus</name>
    <dbReference type="NCBI Taxonomy" id="1776741"/>
    <lineage>
        <taxon>Bacteria</taxon>
        <taxon>Pseudomonadati</taxon>
        <taxon>Pseudomonadota</taxon>
        <taxon>Gammaproteobacteria</taxon>
        <taxon>Moraxellales</taxon>
        <taxon>Moraxellaceae</taxon>
        <taxon>Acinetobacter</taxon>
    </lineage>
</organism>
<evidence type="ECO:0000313" key="1">
    <source>
        <dbReference type="EMBL" id="PKF33452.1"/>
    </source>
</evidence>
<evidence type="ECO:0000313" key="2">
    <source>
        <dbReference type="Proteomes" id="UP000233553"/>
    </source>
</evidence>
<dbReference type="RefSeq" id="WP_101236625.1">
    <property type="nucleotide sequence ID" value="NZ_PISJ01000013.1"/>
</dbReference>